<evidence type="ECO:0000313" key="1">
    <source>
        <dbReference type="EMBL" id="CDM93129.1"/>
    </source>
</evidence>
<sequence length="495" mass="57565">MLSTEPIESMTMKKPRAINKNHPVGLWIERGLSMIAVVNYALVLFNISYIPWRDFYFRYFRELTELYDPIMGIEPHRDTVRYIETVEALNNQVVETGLQSPEVEVILTSLRQQSIEMVDTNPFAIANQSGALETIKNRMRDRAPNPDDSSKQAFSTFWTVEYLADHGFPQEIGWFKSEIKPFMEANYFRSLSETGNFVNDFWRIDFPFVIFFLVEFLIRTRVVSSKFNTVTWLDAMLWRWYDILMFVPLPTARLLRIIPVTIRLDQTGLIKLEKLRAFASRGLVSSVSQELTEAVIIQFINQVQDQLREGNIGKAIAQSQQQRYMNINNLNEIEFISNQLIQVVVDKVIPQLDSDIEALIRYNVESVVKNSPVVERFKKVPGFENLAKELSDRLIGELSQLATEGPNSAYEAIRKAMSDRKGSQLTEQLVRDFGKVLWQEIEGEQMQQFEYLLVDLLEEIKLNYIHRVDEENFEQVLASIQERRKLEGLIVYESD</sequence>
<evidence type="ECO:0000313" key="2">
    <source>
        <dbReference type="Proteomes" id="UP000032946"/>
    </source>
</evidence>
<reference evidence="1 2" key="1">
    <citation type="submission" date="2014-02" db="EMBL/GenBank/DDBJ databases">
        <authorList>
            <person name="Genoscope - CEA"/>
        </authorList>
    </citation>
    <scope>NUCLEOTIDE SEQUENCE [LARGE SCALE GENOMIC DNA]</scope>
    <source>
        <strain evidence="1 2">PCC 8005</strain>
    </source>
</reference>
<proteinExistence type="predicted"/>
<protein>
    <submittedName>
        <fullName evidence="1">Uncharacterized protein</fullName>
    </submittedName>
</protein>
<organism evidence="1 2">
    <name type="scientific">Limnospira indica PCC 8005</name>
    <dbReference type="NCBI Taxonomy" id="376219"/>
    <lineage>
        <taxon>Bacteria</taxon>
        <taxon>Bacillati</taxon>
        <taxon>Cyanobacteriota</taxon>
        <taxon>Cyanophyceae</taxon>
        <taxon>Oscillatoriophycideae</taxon>
        <taxon>Oscillatoriales</taxon>
        <taxon>Sirenicapillariaceae</taxon>
        <taxon>Limnospira</taxon>
    </lineage>
</organism>
<accession>A0A9P1KBS7</accession>
<dbReference type="AlphaFoldDB" id="A0A9P1KBS7"/>
<gene>
    <name evidence="1" type="ORF">ARTHRO_10802</name>
</gene>
<dbReference type="EMBL" id="FO818640">
    <property type="protein sequence ID" value="CDM93129.1"/>
    <property type="molecule type" value="Genomic_DNA"/>
</dbReference>
<dbReference type="Proteomes" id="UP000032946">
    <property type="component" value="Chromosome"/>
</dbReference>
<keyword evidence="2" id="KW-1185">Reference proteome</keyword>
<name>A0A9P1KBS7_9CYAN</name>